<dbReference type="Pfam" id="PF08718">
    <property type="entry name" value="GLTP"/>
    <property type="match status" value="1"/>
</dbReference>
<evidence type="ECO:0000259" key="2">
    <source>
        <dbReference type="Pfam" id="PF08718"/>
    </source>
</evidence>
<dbReference type="GO" id="GO:1902388">
    <property type="term" value="F:ceramide 1-phosphate transfer activity"/>
    <property type="evidence" value="ECO:0007669"/>
    <property type="project" value="TreeGrafter"/>
</dbReference>
<feature type="compositionally biased region" description="Basic and acidic residues" evidence="1">
    <location>
        <begin position="26"/>
        <end position="37"/>
    </location>
</feature>
<gene>
    <name evidence="3" type="ORF">EJB05_37898</name>
</gene>
<evidence type="ECO:0000256" key="1">
    <source>
        <dbReference type="SAM" id="MobiDB-lite"/>
    </source>
</evidence>
<protein>
    <recommendedName>
        <fullName evidence="2">Glycolipid transfer protein domain-containing protein</fullName>
    </recommendedName>
</protein>
<dbReference type="Gene3D" id="1.10.3520.10">
    <property type="entry name" value="Glycolipid transfer protein"/>
    <property type="match status" value="1"/>
</dbReference>
<reference evidence="3 4" key="1">
    <citation type="journal article" date="2019" name="Sci. Rep.">
        <title>A high-quality genome of Eragrostis curvula grass provides insights into Poaceae evolution and supports new strategies to enhance forage quality.</title>
        <authorList>
            <person name="Carballo J."/>
            <person name="Santos B.A.C.M."/>
            <person name="Zappacosta D."/>
            <person name="Garbus I."/>
            <person name="Selva J.P."/>
            <person name="Gallo C.A."/>
            <person name="Diaz A."/>
            <person name="Albertini E."/>
            <person name="Caccamo M."/>
            <person name="Echenique V."/>
        </authorList>
    </citation>
    <scope>NUCLEOTIDE SEQUENCE [LARGE SCALE GENOMIC DNA]</scope>
    <source>
        <strain evidence="4">cv. Victoria</strain>
        <tissue evidence="3">Leaf</tissue>
    </source>
</reference>
<dbReference type="SUPFAM" id="SSF110004">
    <property type="entry name" value="Glycolipid transfer protein, GLTP"/>
    <property type="match status" value="1"/>
</dbReference>
<dbReference type="Gramene" id="TVU14430">
    <property type="protein sequence ID" value="TVU14430"/>
    <property type="gene ID" value="EJB05_37898"/>
</dbReference>
<feature type="non-terminal residue" evidence="3">
    <location>
        <position position="1"/>
    </location>
</feature>
<feature type="region of interest" description="Disordered" evidence="1">
    <location>
        <begin position="1"/>
        <end position="60"/>
    </location>
</feature>
<feature type="domain" description="Glycolipid transfer protein" evidence="2">
    <location>
        <begin position="92"/>
        <end position="231"/>
    </location>
</feature>
<sequence length="274" mass="30608">MVERERDEGEAARAASGGPLQQEGVVLDKPEGEREEKGDDEQGGDLVEEEKEEEEEKVQEEWSEIRLAIAELSTAKLKSGGGKPATASPPPTLPFLSLSHLILRVLDKIGPTMAVLRLDVQRNIERLQELYLLDPCKYSTLTEIVEKEVKDGTARKVDSCSRAVLWLTRSMDFTIALLQRLREDSDQQSLAQHVEAAYNVTLKPCHGWIASAAYKIATKLIPETKVFISMLVGMDQDCAVPKDEIEKLALLLQPLLDDVHSMMAKFRLDRLKST</sequence>
<dbReference type="OrthoDB" id="205255at2759"/>
<proteinExistence type="predicted"/>
<feature type="compositionally biased region" description="Acidic residues" evidence="1">
    <location>
        <begin position="38"/>
        <end position="58"/>
    </location>
</feature>
<dbReference type="InterPro" id="IPR014830">
    <property type="entry name" value="Glycolipid_transfer_prot_dom"/>
</dbReference>
<evidence type="ECO:0000313" key="4">
    <source>
        <dbReference type="Proteomes" id="UP000324897"/>
    </source>
</evidence>
<name>A0A5J9TSR3_9POAL</name>
<organism evidence="3 4">
    <name type="scientific">Eragrostis curvula</name>
    <name type="common">weeping love grass</name>
    <dbReference type="NCBI Taxonomy" id="38414"/>
    <lineage>
        <taxon>Eukaryota</taxon>
        <taxon>Viridiplantae</taxon>
        <taxon>Streptophyta</taxon>
        <taxon>Embryophyta</taxon>
        <taxon>Tracheophyta</taxon>
        <taxon>Spermatophyta</taxon>
        <taxon>Magnoliopsida</taxon>
        <taxon>Liliopsida</taxon>
        <taxon>Poales</taxon>
        <taxon>Poaceae</taxon>
        <taxon>PACMAD clade</taxon>
        <taxon>Chloridoideae</taxon>
        <taxon>Eragrostideae</taxon>
        <taxon>Eragrostidinae</taxon>
        <taxon>Eragrostis</taxon>
    </lineage>
</organism>
<dbReference type="EMBL" id="RWGY01000031">
    <property type="protein sequence ID" value="TVU14430.1"/>
    <property type="molecule type" value="Genomic_DNA"/>
</dbReference>
<comment type="caution">
    <text evidence="3">The sequence shown here is derived from an EMBL/GenBank/DDBJ whole genome shotgun (WGS) entry which is preliminary data.</text>
</comment>
<evidence type="ECO:0000313" key="3">
    <source>
        <dbReference type="EMBL" id="TVU14430.1"/>
    </source>
</evidence>
<feature type="compositionally biased region" description="Basic and acidic residues" evidence="1">
    <location>
        <begin position="1"/>
        <end position="11"/>
    </location>
</feature>
<dbReference type="AlphaFoldDB" id="A0A5J9TSR3"/>
<dbReference type="InterPro" id="IPR036497">
    <property type="entry name" value="GLTP_sf"/>
</dbReference>
<dbReference type="GO" id="GO:0016020">
    <property type="term" value="C:membrane"/>
    <property type="evidence" value="ECO:0007669"/>
    <property type="project" value="TreeGrafter"/>
</dbReference>
<dbReference type="PANTHER" id="PTHR10219:SF34">
    <property type="entry name" value="GLYCOLIPID TRANSFER PROTEIN 3"/>
    <property type="match status" value="1"/>
</dbReference>
<keyword evidence="4" id="KW-1185">Reference proteome</keyword>
<dbReference type="GO" id="GO:1902387">
    <property type="term" value="F:ceramide 1-phosphate binding"/>
    <property type="evidence" value="ECO:0007669"/>
    <property type="project" value="TreeGrafter"/>
</dbReference>
<accession>A0A5J9TSR3</accession>
<dbReference type="GO" id="GO:0005829">
    <property type="term" value="C:cytosol"/>
    <property type="evidence" value="ECO:0007669"/>
    <property type="project" value="TreeGrafter"/>
</dbReference>
<dbReference type="Proteomes" id="UP000324897">
    <property type="component" value="Unassembled WGS sequence"/>
</dbReference>
<dbReference type="PANTHER" id="PTHR10219">
    <property type="entry name" value="GLYCOLIPID TRANSFER PROTEIN-RELATED"/>
    <property type="match status" value="1"/>
</dbReference>